<keyword evidence="2" id="KW-1185">Reference proteome</keyword>
<dbReference type="InterPro" id="IPR009057">
    <property type="entry name" value="Homeodomain-like_sf"/>
</dbReference>
<name>F9XPX5_ZYMTI</name>
<dbReference type="HOGENOM" id="CLU_408928_0_0_1"/>
<proteinExistence type="predicted"/>
<dbReference type="SUPFAM" id="SSF46689">
    <property type="entry name" value="Homeodomain-like"/>
    <property type="match status" value="1"/>
</dbReference>
<dbReference type="EMBL" id="CM001208">
    <property type="protein sequence ID" value="EGP82757.1"/>
    <property type="molecule type" value="Genomic_DNA"/>
</dbReference>
<dbReference type="InterPro" id="IPR001005">
    <property type="entry name" value="SANT/Myb"/>
</dbReference>
<dbReference type="InParanoid" id="F9XPX5"/>
<dbReference type="CDD" id="cd00167">
    <property type="entry name" value="SANT"/>
    <property type="match status" value="1"/>
</dbReference>
<dbReference type="OrthoDB" id="5329749at2759"/>
<dbReference type="Proteomes" id="UP000008062">
    <property type="component" value="Chromosome 13"/>
</dbReference>
<evidence type="ECO:0000313" key="1">
    <source>
        <dbReference type="EMBL" id="EGP82757.1"/>
    </source>
</evidence>
<dbReference type="AlphaFoldDB" id="F9XPX5"/>
<dbReference type="GeneID" id="13400994"/>
<evidence type="ECO:0000313" key="2">
    <source>
        <dbReference type="Proteomes" id="UP000008062"/>
    </source>
</evidence>
<dbReference type="eggNOG" id="ENOG502SXYQ">
    <property type="taxonomic scope" value="Eukaryota"/>
</dbReference>
<accession>F9XPX5</accession>
<sequence length="672" mass="75821">MRRLRKLTETAPRRNTTTWTKKEEESLLVQINDGHSDESAASSLGRTLHAVNHKLCSMRKSDPQIPMNPRRFTAAEDQQMSELHARGVPITDIVSALPRPRSYTSVAARLKVLFTKGTMTRRLWTEHDKAELYRVLVKENLPWPEICALMPERSMASLQAAADRLGFRRKRKPTLPWSAEEIQRLDLRMEQNPSSLPSELEVATLFPGRTSPAVRHRWYQGRHTKRTGYIHKAGASPWTREEDQVVLQGLAKGSSLMTIAALLPNRTQKAHTCTRLFRSSFDKPGVPLRTSGYPTIVFPLQPQSSCRRSILDNLRAIGLDAILFIQDIWPKHQLPVFIATPLDCRSETFVLRFHSSFVCLAAFLMQLHSVMLYPTTQPHDALRPISPSLHPAMSFITLYSPALITHARSPRRYNIYPRIASQALLAYLKEQSACPRRIMSAPACTSCQDVLHCNDSPLSITANIIGTLTFVAAIVISFQLYLKLIKDAPQGMMEKLDELRTLGDEGQYLFDKLARRQTQLRELDGPLRDRVETALKRTEGAFRDAMKMVLPPDVLYGPKSTRQKLWHRARYALSSDEIGKRVEKAALAMATLKEVAKDALPDGAPDLETTFRKAVSQQLSDIKAELKMAHLAALTSKQPASQVARKYADRRNYPRLVADCTHSQIKAVLSCS</sequence>
<dbReference type="RefSeq" id="XP_003847781.1">
    <property type="nucleotide sequence ID" value="XM_003847733.1"/>
</dbReference>
<gene>
    <name evidence="1" type="ORF">MYCGRDRAFT_111623</name>
</gene>
<dbReference type="KEGG" id="ztr:MYCGRDRAFT_111623"/>
<organism evidence="1 2">
    <name type="scientific">Zymoseptoria tritici (strain CBS 115943 / IPO323)</name>
    <name type="common">Speckled leaf blotch fungus</name>
    <name type="synonym">Septoria tritici</name>
    <dbReference type="NCBI Taxonomy" id="336722"/>
    <lineage>
        <taxon>Eukaryota</taxon>
        <taxon>Fungi</taxon>
        <taxon>Dikarya</taxon>
        <taxon>Ascomycota</taxon>
        <taxon>Pezizomycotina</taxon>
        <taxon>Dothideomycetes</taxon>
        <taxon>Dothideomycetidae</taxon>
        <taxon>Mycosphaerellales</taxon>
        <taxon>Mycosphaerellaceae</taxon>
        <taxon>Zymoseptoria</taxon>
    </lineage>
</organism>
<protein>
    <recommendedName>
        <fullName evidence="3">Myb-like domain-containing protein</fullName>
    </recommendedName>
</protein>
<evidence type="ECO:0008006" key="3">
    <source>
        <dbReference type="Google" id="ProtNLM"/>
    </source>
</evidence>
<reference evidence="1 2" key="1">
    <citation type="journal article" date="2011" name="PLoS Genet.">
        <title>Finished genome of the fungal wheat pathogen Mycosphaerella graminicola reveals dispensome structure, chromosome plasticity, and stealth pathogenesis.</title>
        <authorList>
            <person name="Goodwin S.B."/>
            <person name="Ben M'barek S."/>
            <person name="Dhillon B."/>
            <person name="Wittenberg A.H.J."/>
            <person name="Crane C.F."/>
            <person name="Hane J.K."/>
            <person name="Foster A.J."/>
            <person name="Van der Lee T.A.J."/>
            <person name="Grimwood J."/>
            <person name="Aerts A."/>
            <person name="Antoniw J."/>
            <person name="Bailey A."/>
            <person name="Bluhm B."/>
            <person name="Bowler J."/>
            <person name="Bristow J."/>
            <person name="van der Burgt A."/>
            <person name="Canto-Canche B."/>
            <person name="Churchill A.C.L."/>
            <person name="Conde-Ferraez L."/>
            <person name="Cools H.J."/>
            <person name="Coutinho P.M."/>
            <person name="Csukai M."/>
            <person name="Dehal P."/>
            <person name="De Wit P."/>
            <person name="Donzelli B."/>
            <person name="van de Geest H.C."/>
            <person name="van Ham R.C.H.J."/>
            <person name="Hammond-Kosack K.E."/>
            <person name="Henrissat B."/>
            <person name="Kilian A."/>
            <person name="Kobayashi A.K."/>
            <person name="Koopmann E."/>
            <person name="Kourmpetis Y."/>
            <person name="Kuzniar A."/>
            <person name="Lindquist E."/>
            <person name="Lombard V."/>
            <person name="Maliepaard C."/>
            <person name="Martins N."/>
            <person name="Mehrabi R."/>
            <person name="Nap J.P.H."/>
            <person name="Ponomarenko A."/>
            <person name="Rudd J.J."/>
            <person name="Salamov A."/>
            <person name="Schmutz J."/>
            <person name="Schouten H.J."/>
            <person name="Shapiro H."/>
            <person name="Stergiopoulos I."/>
            <person name="Torriani S.F.F."/>
            <person name="Tu H."/>
            <person name="de Vries R.P."/>
            <person name="Waalwijk C."/>
            <person name="Ware S.B."/>
            <person name="Wiebenga A."/>
            <person name="Zwiers L.-H."/>
            <person name="Oliver R.P."/>
            <person name="Grigoriev I.V."/>
            <person name="Kema G.H.J."/>
        </authorList>
    </citation>
    <scope>NUCLEOTIDE SEQUENCE [LARGE SCALE GENOMIC DNA]</scope>
    <source>
        <strain evidence="2">CBS 115943 / IPO323</strain>
    </source>
</reference>